<proteinExistence type="predicted"/>
<dbReference type="SUPFAM" id="SSF57997">
    <property type="entry name" value="Tropomyosin"/>
    <property type="match status" value="1"/>
</dbReference>
<dbReference type="Pfam" id="PF11932">
    <property type="entry name" value="DUF3450"/>
    <property type="match status" value="1"/>
</dbReference>
<accession>A0A6B2M0J8</accession>
<evidence type="ECO:0000313" key="4">
    <source>
        <dbReference type="Proteomes" id="UP000478417"/>
    </source>
</evidence>
<dbReference type="Proteomes" id="UP000478417">
    <property type="component" value="Unassembled WGS sequence"/>
</dbReference>
<dbReference type="RefSeq" id="WP_163962097.1">
    <property type="nucleotide sequence ID" value="NZ_JAAGNX010000001.1"/>
</dbReference>
<feature type="chain" id="PRO_5025400697" evidence="2">
    <location>
        <begin position="21"/>
        <end position="258"/>
    </location>
</feature>
<gene>
    <name evidence="3" type="ORF">G0Q06_02390</name>
</gene>
<protein>
    <submittedName>
        <fullName evidence="3">DUF3450 domain-containing protein</fullName>
    </submittedName>
</protein>
<evidence type="ECO:0000256" key="1">
    <source>
        <dbReference type="SAM" id="Coils"/>
    </source>
</evidence>
<comment type="caution">
    <text evidence="3">The sequence shown here is derived from an EMBL/GenBank/DDBJ whole genome shotgun (WGS) entry which is preliminary data.</text>
</comment>
<keyword evidence="2" id="KW-0732">Signal</keyword>
<dbReference type="Gene3D" id="1.20.5.170">
    <property type="match status" value="1"/>
</dbReference>
<feature type="signal peptide" evidence="2">
    <location>
        <begin position="1"/>
        <end position="20"/>
    </location>
</feature>
<dbReference type="InterPro" id="IPR016866">
    <property type="entry name" value="UCP028069"/>
</dbReference>
<organism evidence="3 4">
    <name type="scientific">Oceanipulchritudo coccoides</name>
    <dbReference type="NCBI Taxonomy" id="2706888"/>
    <lineage>
        <taxon>Bacteria</taxon>
        <taxon>Pseudomonadati</taxon>
        <taxon>Verrucomicrobiota</taxon>
        <taxon>Opitutia</taxon>
        <taxon>Puniceicoccales</taxon>
        <taxon>Oceanipulchritudinaceae</taxon>
        <taxon>Oceanipulchritudo</taxon>
    </lineage>
</organism>
<dbReference type="EMBL" id="JAAGNX010000001">
    <property type="protein sequence ID" value="NDV61295.1"/>
    <property type="molecule type" value="Genomic_DNA"/>
</dbReference>
<keyword evidence="1" id="KW-0175">Coiled coil</keyword>
<name>A0A6B2M0J8_9BACT</name>
<keyword evidence="4" id="KW-1185">Reference proteome</keyword>
<sequence>MNKKILYGLAALVLGSPLQAQDESAVQKEIEKTREVISQYVKTRQEIARVKNEWKSYQELTQRRIDLYEREIRQLTETIDAAESQTTQAERAIAEIKDEIATLREANDIVGKSLPGLEDKMRELYQYFPRPLKSKVQPLVQRLGKSRQASDGMAIVIGILNEVDKFNSEFNFDTDEKSLDGETKLVDVIYIGLAQAYYADKEGKIGGIGVPAEGDWKWTERNDLAPQIRKSVQFYNGDIKPAELVDLPVEIQKLTIGN</sequence>
<evidence type="ECO:0000256" key="2">
    <source>
        <dbReference type="SAM" id="SignalP"/>
    </source>
</evidence>
<feature type="coiled-coil region" evidence="1">
    <location>
        <begin position="58"/>
        <end position="106"/>
    </location>
</feature>
<reference evidence="3 4" key="1">
    <citation type="submission" date="2020-02" db="EMBL/GenBank/DDBJ databases">
        <title>Albibacoteraceae fam. nov., the first described family within the subdivision 4 Verrucomicrobia.</title>
        <authorList>
            <person name="Xi F."/>
        </authorList>
    </citation>
    <scope>NUCLEOTIDE SEQUENCE [LARGE SCALE GENOMIC DNA]</scope>
    <source>
        <strain evidence="3 4">CK1056</strain>
    </source>
</reference>
<dbReference type="AlphaFoldDB" id="A0A6B2M0J8"/>
<evidence type="ECO:0000313" key="3">
    <source>
        <dbReference type="EMBL" id="NDV61295.1"/>
    </source>
</evidence>